<dbReference type="InterPro" id="IPR003034">
    <property type="entry name" value="SAP_dom"/>
</dbReference>
<protein>
    <recommendedName>
        <fullName evidence="2">SAP domain-containing protein</fullName>
    </recommendedName>
</protein>
<gene>
    <name evidence="3" type="ORF">MCHLO_11878</name>
</gene>
<evidence type="ECO:0000313" key="3">
    <source>
        <dbReference type="EMBL" id="GAT55075.1"/>
    </source>
</evidence>
<dbReference type="InterPro" id="IPR038872">
    <property type="entry name" value="Put_GTT3"/>
</dbReference>
<dbReference type="PANTHER" id="PTHR41807">
    <property type="entry name" value="GLUTATHIONE TRANSFERASE 3"/>
    <property type="match status" value="1"/>
</dbReference>
<dbReference type="PANTHER" id="PTHR41807:SF1">
    <property type="entry name" value="GLUTATHIONE TRANSFERASE 3"/>
    <property type="match status" value="1"/>
</dbReference>
<keyword evidence="1" id="KW-0812">Transmembrane</keyword>
<accession>A0ABQ0LVI1</accession>
<name>A0ABQ0LVI1_MYCCL</name>
<feature type="transmembrane region" description="Helical" evidence="1">
    <location>
        <begin position="179"/>
        <end position="200"/>
    </location>
</feature>
<proteinExistence type="predicted"/>
<reference evidence="3" key="1">
    <citation type="submission" date="2014-09" db="EMBL/GenBank/DDBJ databases">
        <title>Genome sequence of the luminous mushroom Mycena chlorophos for searching fungal bioluminescence genes.</title>
        <authorList>
            <person name="Tanaka Y."/>
            <person name="Kasuga D."/>
            <person name="Oba Y."/>
            <person name="Hase S."/>
            <person name="Sato K."/>
            <person name="Oba Y."/>
            <person name="Sakakibara Y."/>
        </authorList>
    </citation>
    <scope>NUCLEOTIDE SEQUENCE</scope>
</reference>
<keyword evidence="4" id="KW-1185">Reference proteome</keyword>
<feature type="transmembrane region" description="Helical" evidence="1">
    <location>
        <begin position="229"/>
        <end position="250"/>
    </location>
</feature>
<dbReference type="SMART" id="SM00513">
    <property type="entry name" value="SAP"/>
    <property type="match status" value="1"/>
</dbReference>
<evidence type="ECO:0000256" key="1">
    <source>
        <dbReference type="SAM" id="Phobius"/>
    </source>
</evidence>
<dbReference type="Proteomes" id="UP000815677">
    <property type="component" value="Unassembled WGS sequence"/>
</dbReference>
<keyword evidence="1" id="KW-0472">Membrane</keyword>
<sequence length="347" mass="37764">MSVFSGSLAAKRKQDLQAIASALTLESSGTKEDLQTRIKGHLDKNPDLEDDPTFSGLFGRRKRSVPPVSKAEARERKVNLLNAIRESTPVNDAGTVSAYLKQNAFSPATPSSLPPLPESPNTSLEVFHADRSIIDRLPLSRTDVSNAVQSLKVREEHALRAANEGIIAFRAALSDSKNIWTMTAVFELLYILYITIPWHYHQVAVGGNVVAIPYPPSYTLRYPGFLPTLAHWFIPALLLPALAGCIISFSPALPNATTWRVPFDPLTASIIRLALQFAYNPATAATNNVVGAQDVLGLRLRAINAAVGVAFAFAEAIKGAPAIWAQQMPMLTEEPRSLTMEETIVDE</sequence>
<evidence type="ECO:0000259" key="2">
    <source>
        <dbReference type="SMART" id="SM00513"/>
    </source>
</evidence>
<keyword evidence="1" id="KW-1133">Transmembrane helix</keyword>
<feature type="domain" description="SAP" evidence="2">
    <location>
        <begin position="8"/>
        <end position="42"/>
    </location>
</feature>
<organism evidence="3 4">
    <name type="scientific">Mycena chlorophos</name>
    <name type="common">Agaric fungus</name>
    <name type="synonym">Agaricus chlorophos</name>
    <dbReference type="NCBI Taxonomy" id="658473"/>
    <lineage>
        <taxon>Eukaryota</taxon>
        <taxon>Fungi</taxon>
        <taxon>Dikarya</taxon>
        <taxon>Basidiomycota</taxon>
        <taxon>Agaricomycotina</taxon>
        <taxon>Agaricomycetes</taxon>
        <taxon>Agaricomycetidae</taxon>
        <taxon>Agaricales</taxon>
        <taxon>Marasmiineae</taxon>
        <taxon>Mycenaceae</taxon>
        <taxon>Mycena</taxon>
    </lineage>
</organism>
<evidence type="ECO:0000313" key="4">
    <source>
        <dbReference type="Proteomes" id="UP000815677"/>
    </source>
</evidence>
<dbReference type="EMBL" id="DF848888">
    <property type="protein sequence ID" value="GAT55075.1"/>
    <property type="molecule type" value="Genomic_DNA"/>
</dbReference>